<dbReference type="AlphaFoldDB" id="A0A1Y1Z467"/>
<proteinExistence type="predicted"/>
<reference evidence="3 4" key="1">
    <citation type="submission" date="2016-07" db="EMBL/GenBank/DDBJ databases">
        <title>Pervasive Adenine N6-methylation of Active Genes in Fungi.</title>
        <authorList>
            <consortium name="DOE Joint Genome Institute"/>
            <person name="Mondo S.J."/>
            <person name="Dannebaum R.O."/>
            <person name="Kuo R.C."/>
            <person name="Labutti K."/>
            <person name="Haridas S."/>
            <person name="Kuo A."/>
            <person name="Salamov A."/>
            <person name="Ahrendt S.R."/>
            <person name="Lipzen A."/>
            <person name="Sullivan W."/>
            <person name="Andreopoulos W.B."/>
            <person name="Clum A."/>
            <person name="Lindquist E."/>
            <person name="Daum C."/>
            <person name="Ramamoorthy G.K."/>
            <person name="Gryganskyi A."/>
            <person name="Culley D."/>
            <person name="Magnuson J.K."/>
            <person name="James T.Y."/>
            <person name="O'Malley M.A."/>
            <person name="Stajich J.E."/>
            <person name="Spatafora J.W."/>
            <person name="Visel A."/>
            <person name="Grigoriev I.V."/>
        </authorList>
    </citation>
    <scope>NUCLEOTIDE SEQUENCE [LARGE SCALE GENOMIC DNA]</scope>
    <source>
        <strain evidence="3 4">CBS 115471</strain>
    </source>
</reference>
<feature type="compositionally biased region" description="Basic and acidic residues" evidence="1">
    <location>
        <begin position="47"/>
        <end position="57"/>
    </location>
</feature>
<dbReference type="EMBL" id="MCFA01000129">
    <property type="protein sequence ID" value="ORY05068.1"/>
    <property type="molecule type" value="Genomic_DNA"/>
</dbReference>
<gene>
    <name evidence="3" type="ORF">BCR34DRAFT_591021</name>
</gene>
<keyword evidence="2" id="KW-1133">Transmembrane helix</keyword>
<feature type="compositionally biased region" description="Polar residues" evidence="1">
    <location>
        <begin position="1"/>
        <end position="18"/>
    </location>
</feature>
<feature type="region of interest" description="Disordered" evidence="1">
    <location>
        <begin position="1"/>
        <end position="76"/>
    </location>
</feature>
<organism evidence="3 4">
    <name type="scientific">Clohesyomyces aquaticus</name>
    <dbReference type="NCBI Taxonomy" id="1231657"/>
    <lineage>
        <taxon>Eukaryota</taxon>
        <taxon>Fungi</taxon>
        <taxon>Dikarya</taxon>
        <taxon>Ascomycota</taxon>
        <taxon>Pezizomycotina</taxon>
        <taxon>Dothideomycetes</taxon>
        <taxon>Pleosporomycetidae</taxon>
        <taxon>Pleosporales</taxon>
        <taxon>Lindgomycetaceae</taxon>
        <taxon>Clohesyomyces</taxon>
    </lineage>
</organism>
<accession>A0A1Y1Z467</accession>
<keyword evidence="2" id="KW-0472">Membrane</keyword>
<evidence type="ECO:0000313" key="4">
    <source>
        <dbReference type="Proteomes" id="UP000193144"/>
    </source>
</evidence>
<feature type="transmembrane region" description="Helical" evidence="2">
    <location>
        <begin position="100"/>
        <end position="116"/>
    </location>
</feature>
<name>A0A1Y1Z467_9PLEO</name>
<evidence type="ECO:0000256" key="1">
    <source>
        <dbReference type="SAM" id="MobiDB-lite"/>
    </source>
</evidence>
<evidence type="ECO:0000313" key="3">
    <source>
        <dbReference type="EMBL" id="ORY05068.1"/>
    </source>
</evidence>
<evidence type="ECO:0000256" key="2">
    <source>
        <dbReference type="SAM" id="Phobius"/>
    </source>
</evidence>
<keyword evidence="2" id="KW-0812">Transmembrane</keyword>
<dbReference type="Proteomes" id="UP000193144">
    <property type="component" value="Unassembled WGS sequence"/>
</dbReference>
<feature type="transmembrane region" description="Helical" evidence="2">
    <location>
        <begin position="136"/>
        <end position="155"/>
    </location>
</feature>
<keyword evidence="4" id="KW-1185">Reference proteome</keyword>
<comment type="caution">
    <text evidence="3">The sequence shown here is derived from an EMBL/GenBank/DDBJ whole genome shotgun (WGS) entry which is preliminary data.</text>
</comment>
<sequence>MQPNYRQQRSPCQFTSVSRPAEEKPPRPPISDSQSPHRAFESASASEPERAPGREPASELAPTAPHSTPNTTVPPKRFYTNLPLNPLIQHLMNPNHPSRLDILIFPLFLISLLWGLELRTWAQVFGFVGSVCGLLYAMWLLYTGLKLVLGSIWGWRRRSKKGSASEERHNCRCHHTRRVSVPVREGEVVVWSCGCFDWGSVVDEAVKERVRREVRKKGARCCG</sequence>
<protein>
    <submittedName>
        <fullName evidence="3">Uncharacterized protein</fullName>
    </submittedName>
</protein>